<organism evidence="1 2">
    <name type="scientific">Aureimonas glaciei</name>
    <dbReference type="NCBI Taxonomy" id="1776957"/>
    <lineage>
        <taxon>Bacteria</taxon>
        <taxon>Pseudomonadati</taxon>
        <taxon>Pseudomonadota</taxon>
        <taxon>Alphaproteobacteria</taxon>
        <taxon>Hyphomicrobiales</taxon>
        <taxon>Aurantimonadaceae</taxon>
        <taxon>Aureimonas</taxon>
    </lineage>
</organism>
<protein>
    <recommendedName>
        <fullName evidence="3">Adenylate cyclase</fullName>
    </recommendedName>
</protein>
<dbReference type="InterPro" id="IPR021445">
    <property type="entry name" value="DUF3095"/>
</dbReference>
<reference evidence="1" key="2">
    <citation type="submission" date="2020-09" db="EMBL/GenBank/DDBJ databases">
        <authorList>
            <person name="Sun Q."/>
            <person name="Zhou Y."/>
        </authorList>
    </citation>
    <scope>NUCLEOTIDE SEQUENCE</scope>
    <source>
        <strain evidence="1">CGMCC 1.15493</strain>
    </source>
</reference>
<name>A0A916XWY8_9HYPH</name>
<sequence length="401" mass="41956">MTMSTDGGPAIADDPGFYARLQSFDSFVRLADPATYVPVPAGWVIGLADIVQSTEAIAAGRYKEVNTAAAAVIAALSNALPGKLVPFVFGGDGASFALAPEDAAVGRESLARTAPWILQNFGLTMRTAMMSVEEIRRAGFDIRLARFAITPDVSYAMFSGGGLAWGEARMKAGDFAVPPAADGTGPDLTGLSCRFSEIAATHGVILSLIVVPTGKDPDGYAAVVADLLAIADEELGGSRPVPEGGPPPVLTLANLVSEAKTAGARTGLALPLSALRVGLRMLFAHVIFLTGRRVGSFDPARYLAQLVRNSDFRKFDDGLRMTLDCTAEAADRIEARLQRARAAGAVVYGLHRQEAALMTCFVPSPTRSDHVHFVDGAAGGYAMAARAMKAAMEGAARTANR</sequence>
<dbReference type="AlphaFoldDB" id="A0A916XWY8"/>
<reference evidence="1" key="1">
    <citation type="journal article" date="2014" name="Int. J. Syst. Evol. Microbiol.">
        <title>Complete genome sequence of Corynebacterium casei LMG S-19264T (=DSM 44701T), isolated from a smear-ripened cheese.</title>
        <authorList>
            <consortium name="US DOE Joint Genome Institute (JGI-PGF)"/>
            <person name="Walter F."/>
            <person name="Albersmeier A."/>
            <person name="Kalinowski J."/>
            <person name="Ruckert C."/>
        </authorList>
    </citation>
    <scope>NUCLEOTIDE SEQUENCE</scope>
    <source>
        <strain evidence="1">CGMCC 1.15493</strain>
    </source>
</reference>
<evidence type="ECO:0008006" key="3">
    <source>
        <dbReference type="Google" id="ProtNLM"/>
    </source>
</evidence>
<dbReference type="RefSeq" id="WP_244640052.1">
    <property type="nucleotide sequence ID" value="NZ_BMJJ01000004.1"/>
</dbReference>
<gene>
    <name evidence="1" type="ORF">GCM10011335_22380</name>
</gene>
<evidence type="ECO:0000313" key="1">
    <source>
        <dbReference type="EMBL" id="GGD19004.1"/>
    </source>
</evidence>
<proteinExistence type="predicted"/>
<keyword evidence="2" id="KW-1185">Reference proteome</keyword>
<comment type="caution">
    <text evidence="1">The sequence shown here is derived from an EMBL/GenBank/DDBJ whole genome shotgun (WGS) entry which is preliminary data.</text>
</comment>
<dbReference type="Pfam" id="PF11294">
    <property type="entry name" value="DUF3095"/>
    <property type="match status" value="1"/>
</dbReference>
<evidence type="ECO:0000313" key="2">
    <source>
        <dbReference type="Proteomes" id="UP000613160"/>
    </source>
</evidence>
<accession>A0A916XWY8</accession>
<dbReference type="Proteomes" id="UP000613160">
    <property type="component" value="Unassembled WGS sequence"/>
</dbReference>
<dbReference type="EMBL" id="BMJJ01000004">
    <property type="protein sequence ID" value="GGD19004.1"/>
    <property type="molecule type" value="Genomic_DNA"/>
</dbReference>